<dbReference type="InterPro" id="IPR000537">
    <property type="entry name" value="UbiA_prenyltransferase"/>
</dbReference>
<dbReference type="CDD" id="cd13962">
    <property type="entry name" value="PT_UbiA_UBIAD1"/>
    <property type="match status" value="1"/>
</dbReference>
<dbReference type="PANTHER" id="PTHR13929">
    <property type="entry name" value="1,4-DIHYDROXY-2-NAPHTHOATE OCTAPRENYLTRANSFERASE"/>
    <property type="match status" value="1"/>
</dbReference>
<feature type="transmembrane region" description="Helical" evidence="8">
    <location>
        <begin position="129"/>
        <end position="146"/>
    </location>
</feature>
<comment type="caution">
    <text evidence="10">The sequence shown here is derived from an EMBL/GenBank/DDBJ whole genome shotgun (WGS) entry which is preliminary data.</text>
</comment>
<feature type="transmembrane region" description="Helical" evidence="8">
    <location>
        <begin position="32"/>
        <end position="49"/>
    </location>
</feature>
<dbReference type="NCBIfam" id="TIGR00751">
    <property type="entry name" value="menA"/>
    <property type="match status" value="1"/>
</dbReference>
<feature type="transmembrane region" description="Helical" evidence="8">
    <location>
        <begin position="228"/>
        <end position="248"/>
    </location>
</feature>
<dbReference type="InterPro" id="IPR026046">
    <property type="entry name" value="UBIAD1"/>
</dbReference>
<evidence type="ECO:0000256" key="2">
    <source>
        <dbReference type="ARBA" id="ARBA00022428"/>
    </source>
</evidence>
<dbReference type="AlphaFoldDB" id="A0A543J0S9"/>
<feature type="transmembrane region" description="Helical" evidence="8">
    <location>
        <begin position="185"/>
        <end position="207"/>
    </location>
</feature>
<protein>
    <recommendedName>
        <fullName evidence="8 9">1,4-dihydroxy-2-naphthoate octaprenyltransferase</fullName>
        <shortName evidence="8">DHNA-octaprenyltransferase</shortName>
        <ecNumber evidence="8 9">2.5.1.74</ecNumber>
    </recommendedName>
</protein>
<organism evidence="10 11">
    <name type="scientific">Thermopolyspora flexuosa</name>
    <dbReference type="NCBI Taxonomy" id="103836"/>
    <lineage>
        <taxon>Bacteria</taxon>
        <taxon>Bacillati</taxon>
        <taxon>Actinomycetota</taxon>
        <taxon>Actinomycetes</taxon>
        <taxon>Streptosporangiales</taxon>
        <taxon>Streptosporangiaceae</taxon>
        <taxon>Thermopolyspora</taxon>
    </lineage>
</organism>
<dbReference type="Pfam" id="PF01040">
    <property type="entry name" value="UbiA"/>
    <property type="match status" value="1"/>
</dbReference>
<keyword evidence="4 8" id="KW-0808">Transferase</keyword>
<comment type="function">
    <text evidence="8">Conversion of 1,4-dihydroxy-2-naphthoate (DHNA) to demethylmenaquinone (DMK).</text>
</comment>
<keyword evidence="3 8" id="KW-1003">Cell membrane</keyword>
<comment type="similarity">
    <text evidence="8">Belongs to the MenA family. Type 1 subfamily.</text>
</comment>
<keyword evidence="7 8" id="KW-0472">Membrane</keyword>
<dbReference type="PANTHER" id="PTHR13929:SF0">
    <property type="entry name" value="UBIA PRENYLTRANSFERASE DOMAIN-CONTAINING PROTEIN 1"/>
    <property type="match status" value="1"/>
</dbReference>
<evidence type="ECO:0000256" key="9">
    <source>
        <dbReference type="NCBIfam" id="TIGR00751"/>
    </source>
</evidence>
<evidence type="ECO:0000256" key="8">
    <source>
        <dbReference type="HAMAP-Rule" id="MF_01937"/>
    </source>
</evidence>
<evidence type="ECO:0000256" key="4">
    <source>
        <dbReference type="ARBA" id="ARBA00022679"/>
    </source>
</evidence>
<dbReference type="GO" id="GO:0005886">
    <property type="term" value="C:plasma membrane"/>
    <property type="evidence" value="ECO:0007669"/>
    <property type="project" value="UniProtKB-SubCell"/>
</dbReference>
<dbReference type="EC" id="2.5.1.74" evidence="8 9"/>
<keyword evidence="2 8" id="KW-0474">Menaquinone biosynthesis</keyword>
<dbReference type="GO" id="GO:0046428">
    <property type="term" value="F:1,4-dihydroxy-2-naphthoate polyprenyltransferase activity"/>
    <property type="evidence" value="ECO:0007669"/>
    <property type="project" value="UniProtKB-UniRule"/>
</dbReference>
<keyword evidence="11" id="KW-1185">Reference proteome</keyword>
<feature type="transmembrane region" description="Helical" evidence="8">
    <location>
        <begin position="158"/>
        <end position="179"/>
    </location>
</feature>
<keyword evidence="5 8" id="KW-0812">Transmembrane</keyword>
<dbReference type="InterPro" id="IPR004657">
    <property type="entry name" value="MenA"/>
</dbReference>
<evidence type="ECO:0000256" key="6">
    <source>
        <dbReference type="ARBA" id="ARBA00022989"/>
    </source>
</evidence>
<evidence type="ECO:0000256" key="3">
    <source>
        <dbReference type="ARBA" id="ARBA00022475"/>
    </source>
</evidence>
<comment type="pathway">
    <text evidence="8">Quinol/quinone metabolism; menaquinone biosynthesis; menaquinol from 1,4-dihydroxy-2-naphthoate: step 1/2.</text>
</comment>
<comment type="subcellular location">
    <subcellularLocation>
        <location evidence="8">Cell membrane</location>
        <topology evidence="8">Multi-pass membrane protein</topology>
    </subcellularLocation>
    <subcellularLocation>
        <location evidence="1">Membrane</location>
        <topology evidence="1">Multi-pass membrane protein</topology>
    </subcellularLocation>
</comment>
<feature type="transmembrane region" description="Helical" evidence="8">
    <location>
        <begin position="105"/>
        <end position="123"/>
    </location>
</feature>
<comment type="catalytic activity">
    <reaction evidence="8">
        <text>an all-trans-polyprenyl diphosphate + 1,4-dihydroxy-2-naphthoate + H(+) = a 2-demethylmenaquinol + CO2 + diphosphate</text>
        <dbReference type="Rhea" id="RHEA:26478"/>
        <dbReference type="Rhea" id="RHEA-COMP:9563"/>
        <dbReference type="Rhea" id="RHEA-COMP:9564"/>
        <dbReference type="ChEBI" id="CHEBI:11173"/>
        <dbReference type="ChEBI" id="CHEBI:15378"/>
        <dbReference type="ChEBI" id="CHEBI:16526"/>
        <dbReference type="ChEBI" id="CHEBI:33019"/>
        <dbReference type="ChEBI" id="CHEBI:55437"/>
        <dbReference type="ChEBI" id="CHEBI:58914"/>
        <dbReference type="EC" id="2.5.1.74"/>
    </reaction>
</comment>
<dbReference type="NCBIfam" id="NF004751">
    <property type="entry name" value="PRK06080.1-3"/>
    <property type="match status" value="1"/>
</dbReference>
<dbReference type="EMBL" id="VFPQ01000001">
    <property type="protein sequence ID" value="TQM76436.1"/>
    <property type="molecule type" value="Genomic_DNA"/>
</dbReference>
<evidence type="ECO:0000313" key="10">
    <source>
        <dbReference type="EMBL" id="TQM76436.1"/>
    </source>
</evidence>
<dbReference type="HAMAP" id="MF_01937">
    <property type="entry name" value="MenA_1"/>
    <property type="match status" value="1"/>
</dbReference>
<evidence type="ECO:0000256" key="5">
    <source>
        <dbReference type="ARBA" id="ARBA00022692"/>
    </source>
</evidence>
<reference evidence="10 11" key="1">
    <citation type="submission" date="2019-06" db="EMBL/GenBank/DDBJ databases">
        <title>Sequencing the genomes of 1000 actinobacteria strains.</title>
        <authorList>
            <person name="Klenk H.-P."/>
        </authorList>
    </citation>
    <scope>NUCLEOTIDE SEQUENCE [LARGE SCALE GENOMIC DNA]</scope>
    <source>
        <strain evidence="10 11">DSM 43186</strain>
    </source>
</reference>
<proteinExistence type="inferred from homology"/>
<dbReference type="GO" id="GO:0042371">
    <property type="term" value="P:vitamin K biosynthetic process"/>
    <property type="evidence" value="ECO:0007669"/>
    <property type="project" value="TreeGrafter"/>
</dbReference>
<accession>A0A543J0S9</accession>
<dbReference type="UniPathway" id="UPA00079">
    <property type="reaction ID" value="UER00168"/>
</dbReference>
<name>A0A543J0S9_9ACTN</name>
<gene>
    <name evidence="8" type="primary">menA</name>
    <name evidence="10" type="ORF">FHX40_3170</name>
</gene>
<dbReference type="GO" id="GO:0009234">
    <property type="term" value="P:menaquinone biosynthetic process"/>
    <property type="evidence" value="ECO:0007669"/>
    <property type="project" value="UniProtKB-UniRule"/>
</dbReference>
<keyword evidence="6 8" id="KW-1133">Transmembrane helix</keyword>
<evidence type="ECO:0000256" key="7">
    <source>
        <dbReference type="ARBA" id="ARBA00023136"/>
    </source>
</evidence>
<evidence type="ECO:0000256" key="1">
    <source>
        <dbReference type="ARBA" id="ARBA00004141"/>
    </source>
</evidence>
<sequence length="305" mass="31749">MFYAAGSSQNPRERQTLATPAQWLAGARPRTLPAAIVPVAVGTGVAAAYGGVVWWRALTALFVALALQVGVNYANDYSDGVRGTDDRRVGPLRLVGSGVARPREVFGAAMLCFLAAAVAGLALVVATGAWWLLLVGAAAIAAAWFYTGGSRPYGYRALGEVSVFVFFGLVAVAGTTYVQLEWLPWTAVAAAVPCGLLSCALLVVNNLRDLRTDAAAGKRTMAVVLGDVRTRTLYTACLLLPFAIALVLVPWRPFAALAVLAIPLALAPVRAVRTGAVGPALITTLQQTGRVQLAFGALFTAGLAL</sequence>
<dbReference type="Gene3D" id="1.10.357.140">
    <property type="entry name" value="UbiA prenyltransferase"/>
    <property type="match status" value="1"/>
</dbReference>
<dbReference type="PIRSF" id="PIRSF005355">
    <property type="entry name" value="UBIAD1"/>
    <property type="match status" value="1"/>
</dbReference>
<evidence type="ECO:0000313" key="11">
    <source>
        <dbReference type="Proteomes" id="UP000319213"/>
    </source>
</evidence>
<dbReference type="Proteomes" id="UP000319213">
    <property type="component" value="Unassembled WGS sequence"/>
</dbReference>
<dbReference type="InterPro" id="IPR044878">
    <property type="entry name" value="UbiA_sf"/>
</dbReference>